<dbReference type="Pfam" id="PF02016">
    <property type="entry name" value="Peptidase_S66"/>
    <property type="match status" value="1"/>
</dbReference>
<evidence type="ECO:0000313" key="9">
    <source>
        <dbReference type="EMBL" id="MDQ0371825.1"/>
    </source>
</evidence>
<dbReference type="PANTHER" id="PTHR30237">
    <property type="entry name" value="MURAMOYLTETRAPEPTIDE CARBOXYPEPTIDASE"/>
    <property type="match status" value="1"/>
</dbReference>
<dbReference type="InterPro" id="IPR040449">
    <property type="entry name" value="Peptidase_S66_N"/>
</dbReference>
<keyword evidence="10" id="KW-1185">Reference proteome</keyword>
<dbReference type="Gene3D" id="3.50.30.60">
    <property type="entry name" value="LD-carboxypeptidase A C-terminal domain-like"/>
    <property type="match status" value="1"/>
</dbReference>
<reference evidence="9 10" key="1">
    <citation type="submission" date="2023-07" db="EMBL/GenBank/DDBJ databases">
        <title>Sorghum-associated microbial communities from plants grown in Nebraska, USA.</title>
        <authorList>
            <person name="Schachtman D."/>
        </authorList>
    </citation>
    <scope>NUCLEOTIDE SEQUENCE [LARGE SCALE GENOMIC DNA]</scope>
    <source>
        <strain evidence="9 10">BE332</strain>
    </source>
</reference>
<dbReference type="Gene3D" id="3.40.50.10740">
    <property type="entry name" value="Class I glutamine amidotransferase-like"/>
    <property type="match status" value="1"/>
</dbReference>
<dbReference type="Proteomes" id="UP001239626">
    <property type="component" value="Unassembled WGS sequence"/>
</dbReference>
<dbReference type="InterPro" id="IPR027461">
    <property type="entry name" value="Carboxypeptidase_A_C_sf"/>
</dbReference>
<gene>
    <name evidence="9" type="ORF">J2X26_000122</name>
</gene>
<dbReference type="CDD" id="cd07062">
    <property type="entry name" value="Peptidase_S66_mccF_like"/>
    <property type="match status" value="1"/>
</dbReference>
<keyword evidence="5" id="KW-0720">Serine protease</keyword>
<dbReference type="InterPro" id="IPR029062">
    <property type="entry name" value="Class_I_gatase-like"/>
</dbReference>
<evidence type="ECO:0000256" key="2">
    <source>
        <dbReference type="ARBA" id="ARBA00022645"/>
    </source>
</evidence>
<comment type="similarity">
    <text evidence="1">Belongs to the peptidase S66 family.</text>
</comment>
<feature type="region of interest" description="Disordered" evidence="6">
    <location>
        <begin position="1"/>
        <end position="20"/>
    </location>
</feature>
<dbReference type="SUPFAM" id="SSF52317">
    <property type="entry name" value="Class I glutamine amidotransferase-like"/>
    <property type="match status" value="1"/>
</dbReference>
<name>A0ABU0E985_9CELL</name>
<dbReference type="InterPro" id="IPR003507">
    <property type="entry name" value="S66_fam"/>
</dbReference>
<dbReference type="Pfam" id="PF17676">
    <property type="entry name" value="Peptidase_S66C"/>
    <property type="match status" value="1"/>
</dbReference>
<sequence length="337" mass="35428">MRYPAPLSPGDVIGVTSPSSGVPDNLRPRLDVCVEHLRRCGFEVEVGQCMDGTGPTSAPAADRAAELTAMLLDPRIRAVVPPWGGELAIDLLPLLDFAAIGDAEPTWLVGYSDTSTLLLPLTLLTGVATLHGPGLMDTPFRVASPLLHWLDVATAPAGATLTQGSASHSQEQWPDFESDPAVTELVLTRPTRWRTLGDGDVGTLRGRLLGGCLETISMLPGTPYGNLDAFAPGDDLLVYVEVAEVGAYTAARMLHHLRLAGWFDRATGILVGRSSAPDSSDYTQADAVRDALGGLDIPVLYDVDLGHVPPQLALVNGALAEVAIDPSGAGTLVQHLV</sequence>
<dbReference type="SUPFAM" id="SSF141986">
    <property type="entry name" value="LD-carboxypeptidase A C-terminal domain-like"/>
    <property type="match status" value="1"/>
</dbReference>
<evidence type="ECO:0000256" key="3">
    <source>
        <dbReference type="ARBA" id="ARBA00022670"/>
    </source>
</evidence>
<dbReference type="InterPro" id="IPR027478">
    <property type="entry name" value="LdcA_N"/>
</dbReference>
<evidence type="ECO:0000256" key="4">
    <source>
        <dbReference type="ARBA" id="ARBA00022801"/>
    </source>
</evidence>
<dbReference type="PANTHER" id="PTHR30237:SF2">
    <property type="entry name" value="MUREIN TETRAPEPTIDE CARBOXYPEPTIDASE"/>
    <property type="match status" value="1"/>
</dbReference>
<evidence type="ECO:0000256" key="1">
    <source>
        <dbReference type="ARBA" id="ARBA00010233"/>
    </source>
</evidence>
<feature type="domain" description="LD-carboxypeptidase C-terminal" evidence="8">
    <location>
        <begin position="205"/>
        <end position="322"/>
    </location>
</feature>
<feature type="domain" description="LD-carboxypeptidase N-terminal" evidence="7">
    <location>
        <begin position="13"/>
        <end position="132"/>
    </location>
</feature>
<evidence type="ECO:0000256" key="5">
    <source>
        <dbReference type="ARBA" id="ARBA00022825"/>
    </source>
</evidence>
<evidence type="ECO:0000256" key="6">
    <source>
        <dbReference type="SAM" id="MobiDB-lite"/>
    </source>
</evidence>
<keyword evidence="2 9" id="KW-0121">Carboxypeptidase</keyword>
<keyword evidence="3" id="KW-0645">Protease</keyword>
<keyword evidence="4" id="KW-0378">Hydrolase</keyword>
<evidence type="ECO:0000259" key="8">
    <source>
        <dbReference type="Pfam" id="PF17676"/>
    </source>
</evidence>
<dbReference type="EMBL" id="JAUSVB010000001">
    <property type="protein sequence ID" value="MDQ0371825.1"/>
    <property type="molecule type" value="Genomic_DNA"/>
</dbReference>
<accession>A0ABU0E985</accession>
<evidence type="ECO:0000259" key="7">
    <source>
        <dbReference type="Pfam" id="PF02016"/>
    </source>
</evidence>
<dbReference type="PIRSF" id="PIRSF028757">
    <property type="entry name" value="LD-carboxypeptidase"/>
    <property type="match status" value="1"/>
</dbReference>
<dbReference type="InterPro" id="IPR040921">
    <property type="entry name" value="Peptidase_S66C"/>
</dbReference>
<comment type="caution">
    <text evidence="9">The sequence shown here is derived from an EMBL/GenBank/DDBJ whole genome shotgun (WGS) entry which is preliminary data.</text>
</comment>
<dbReference type="GO" id="GO:0004180">
    <property type="term" value="F:carboxypeptidase activity"/>
    <property type="evidence" value="ECO:0007669"/>
    <property type="project" value="UniProtKB-KW"/>
</dbReference>
<organism evidence="9 10">
    <name type="scientific">Cellulomonas humilata</name>
    <dbReference type="NCBI Taxonomy" id="144055"/>
    <lineage>
        <taxon>Bacteria</taxon>
        <taxon>Bacillati</taxon>
        <taxon>Actinomycetota</taxon>
        <taxon>Actinomycetes</taxon>
        <taxon>Micrococcales</taxon>
        <taxon>Cellulomonadaceae</taxon>
        <taxon>Cellulomonas</taxon>
    </lineage>
</organism>
<protein>
    <submittedName>
        <fullName evidence="9">Muramoyltetrapeptide carboxypeptidase LdcA involved in peptidoglycan recycling</fullName>
    </submittedName>
</protein>
<dbReference type="RefSeq" id="WP_307488908.1">
    <property type="nucleotide sequence ID" value="NZ_JAUSVB010000001.1"/>
</dbReference>
<evidence type="ECO:0000313" key="10">
    <source>
        <dbReference type="Proteomes" id="UP001239626"/>
    </source>
</evidence>
<proteinExistence type="inferred from homology"/>